<reference evidence="1 2" key="1">
    <citation type="submission" date="2023-07" db="EMBL/GenBank/DDBJ databases">
        <title>Genomic Encyclopedia of Type Strains, Phase IV (KMG-IV): sequencing the most valuable type-strain genomes for metagenomic binning, comparative biology and taxonomic classification.</title>
        <authorList>
            <person name="Goeker M."/>
        </authorList>
    </citation>
    <scope>NUCLEOTIDE SEQUENCE [LARGE SCALE GENOMIC DNA]</scope>
    <source>
        <strain evidence="1 2">DSM 19562</strain>
    </source>
</reference>
<dbReference type="RefSeq" id="WP_238248681.1">
    <property type="nucleotide sequence ID" value="NZ_BPQX01000021.1"/>
</dbReference>
<organism evidence="1 2">
    <name type="scientific">Methylobacterium persicinum</name>
    <dbReference type="NCBI Taxonomy" id="374426"/>
    <lineage>
        <taxon>Bacteria</taxon>
        <taxon>Pseudomonadati</taxon>
        <taxon>Pseudomonadota</taxon>
        <taxon>Alphaproteobacteria</taxon>
        <taxon>Hyphomicrobiales</taxon>
        <taxon>Methylobacteriaceae</taxon>
        <taxon>Methylobacterium</taxon>
    </lineage>
</organism>
<keyword evidence="2" id="KW-1185">Reference proteome</keyword>
<proteinExistence type="predicted"/>
<protein>
    <recommendedName>
        <fullName evidence="3">OmpR/PhoB-type domain-containing protein</fullName>
    </recommendedName>
</protein>
<accession>A0ABU0HJW3</accession>
<dbReference type="EMBL" id="JAUSVV010000003">
    <property type="protein sequence ID" value="MDQ0442613.1"/>
    <property type="molecule type" value="Genomic_DNA"/>
</dbReference>
<gene>
    <name evidence="1" type="ORF">QO016_002107</name>
</gene>
<comment type="caution">
    <text evidence="1">The sequence shown here is derived from an EMBL/GenBank/DDBJ whole genome shotgun (WGS) entry which is preliminary data.</text>
</comment>
<sequence>MNSLASIDNDRIIRTLRDENDTLRERIRQLEEALIHPVLPPLSWGLSPKQSLILQAIRAASPGYLHLDRAMIILYGMSDEAPCKRVLYVFMAHTRRKLERAGVPLVIEAVAFRGWRLPPESRETYDAAIAAENERLNLPRRAA</sequence>
<evidence type="ECO:0000313" key="1">
    <source>
        <dbReference type="EMBL" id="MDQ0442613.1"/>
    </source>
</evidence>
<dbReference type="InterPro" id="IPR016032">
    <property type="entry name" value="Sig_transdc_resp-reg_C-effctor"/>
</dbReference>
<dbReference type="SUPFAM" id="SSF46894">
    <property type="entry name" value="C-terminal effector domain of the bipartite response regulators"/>
    <property type="match status" value="1"/>
</dbReference>
<evidence type="ECO:0008006" key="3">
    <source>
        <dbReference type="Google" id="ProtNLM"/>
    </source>
</evidence>
<dbReference type="Proteomes" id="UP001236369">
    <property type="component" value="Unassembled WGS sequence"/>
</dbReference>
<name>A0ABU0HJW3_9HYPH</name>
<evidence type="ECO:0000313" key="2">
    <source>
        <dbReference type="Proteomes" id="UP001236369"/>
    </source>
</evidence>